<dbReference type="EMBL" id="CP136051">
    <property type="protein sequence ID" value="WOK08463.1"/>
    <property type="molecule type" value="Genomic_DNA"/>
</dbReference>
<evidence type="ECO:0000313" key="4">
    <source>
        <dbReference type="EMBL" id="WOK08463.1"/>
    </source>
</evidence>
<comment type="pathway">
    <text evidence="1">Amino-acid degradation; L-arginine degradation via ADI pathway; carbamoyl phosphate from L-arginine: step 1/2.</text>
</comment>
<evidence type="ECO:0000256" key="3">
    <source>
        <dbReference type="ARBA" id="ARBA00049429"/>
    </source>
</evidence>
<dbReference type="EC" id="3.5.3.6" evidence="2"/>
<accession>A0ABZ0ITU7</accession>
<dbReference type="RefSeq" id="WP_317491103.1">
    <property type="nucleotide sequence ID" value="NZ_CP136051.1"/>
</dbReference>
<evidence type="ECO:0000256" key="1">
    <source>
        <dbReference type="ARBA" id="ARBA00005213"/>
    </source>
</evidence>
<sequence>MSQTAHSEFGKLTKLVIKPAVQAFISEAKVHQEWRALNYLQKPDFALANEEYEKFERVLKACGTELIRLHSGEGLSIDSLYCRDASIATDFGMIICRMGKEARSREPEAQKKFLVHNDIAILGEIIAPGTLEGGDVAWLDNKTLAVGHTYRTNLEGIAQLKTMLEPKGVEVVVAELPHYKGPSDVFHLMSILSPVDKDLAVVYSPLMPIAFRNLLLERGFHLVEVPEEEFDSMGCNVLALAPRQCLMVEGNPKTEKRLEEAGCEVITYKGQEISVKGGGGPTCLTRPILRGL</sequence>
<evidence type="ECO:0000256" key="2">
    <source>
        <dbReference type="ARBA" id="ARBA00012171"/>
    </source>
</evidence>
<reference evidence="4 5" key="1">
    <citation type="journal article" date="2023" name="Microbiol. Resour. Announc.">
        <title>Complete Genome Sequence of Imperialibacter roseus strain P4T.</title>
        <authorList>
            <person name="Tizabi D.R."/>
            <person name="Bachvaroff T."/>
            <person name="Hill R.T."/>
        </authorList>
    </citation>
    <scope>NUCLEOTIDE SEQUENCE [LARGE SCALE GENOMIC DNA]</scope>
    <source>
        <strain evidence="4 5">P4T</strain>
    </source>
</reference>
<dbReference type="Proteomes" id="UP001302349">
    <property type="component" value="Chromosome"/>
</dbReference>
<dbReference type="PANTHER" id="PTHR47271:SF2">
    <property type="entry name" value="ARGININE DEIMINASE"/>
    <property type="match status" value="1"/>
</dbReference>
<gene>
    <name evidence="4" type="ORF">RT717_07405</name>
</gene>
<proteinExistence type="predicted"/>
<name>A0ABZ0ITU7_9BACT</name>
<comment type="catalytic activity">
    <reaction evidence="3">
        <text>L-arginine + H2O = L-citrulline + NH4(+)</text>
        <dbReference type="Rhea" id="RHEA:19597"/>
        <dbReference type="ChEBI" id="CHEBI:15377"/>
        <dbReference type="ChEBI" id="CHEBI:28938"/>
        <dbReference type="ChEBI" id="CHEBI:32682"/>
        <dbReference type="ChEBI" id="CHEBI:57743"/>
        <dbReference type="EC" id="3.5.3.6"/>
    </reaction>
</comment>
<keyword evidence="5" id="KW-1185">Reference proteome</keyword>
<organism evidence="4 5">
    <name type="scientific">Imperialibacter roseus</name>
    <dbReference type="NCBI Taxonomy" id="1324217"/>
    <lineage>
        <taxon>Bacteria</taxon>
        <taxon>Pseudomonadati</taxon>
        <taxon>Bacteroidota</taxon>
        <taxon>Cytophagia</taxon>
        <taxon>Cytophagales</taxon>
        <taxon>Flammeovirgaceae</taxon>
        <taxon>Imperialibacter</taxon>
    </lineage>
</organism>
<dbReference type="Pfam" id="PF19420">
    <property type="entry name" value="DDAH_eukar"/>
    <property type="match status" value="1"/>
</dbReference>
<dbReference type="SUPFAM" id="SSF55909">
    <property type="entry name" value="Pentein"/>
    <property type="match status" value="1"/>
</dbReference>
<dbReference type="PANTHER" id="PTHR47271">
    <property type="entry name" value="ARGININE DEIMINASE"/>
    <property type="match status" value="1"/>
</dbReference>
<dbReference type="Gene3D" id="3.75.10.10">
    <property type="entry name" value="L-arginine/glycine Amidinotransferase, Chain A"/>
    <property type="match status" value="1"/>
</dbReference>
<evidence type="ECO:0000313" key="5">
    <source>
        <dbReference type="Proteomes" id="UP001302349"/>
    </source>
</evidence>
<protein>
    <recommendedName>
        <fullName evidence="2">arginine deiminase</fullName>
        <ecNumber evidence="2">3.5.3.6</ecNumber>
    </recommendedName>
</protein>